<protein>
    <submittedName>
        <fullName evidence="1">Uncharacterized protein</fullName>
    </submittedName>
</protein>
<name>A0A1M5HX13_9ACTN</name>
<sequence>MSEPAYSVGQALTQALPEHVARVVSTALERPADRGLAAEAADLLTKARQNSATEIDQLLGALDPSVLLSSRLHELAVDHDSRAALDVTGLNRFHWTLGTGAHGASTDAGAVREYYRLCGRWVAAASWLPAFREVEDGLPLTLQLAPDAESLRRIFPMEVRFHWVARMVLHGAADLVAEGAIDSAATPWLTRAAIDEAFDHIAEWGQEWPPSVPPLGADARHLLEFVAAPRLPGRTFETLIHDHRMDSFPLVLVQGRPVPAAQRECLLGLDTAFVSALVGRHPDVGGDVFERIVSRCLAQVLGDARELPGPLAVRLSATDGGQVDLAVCDDEVLLLGECKAYSTQRAPHTAVNAFTDTAGSVVRQLAKRLDGARSGTPLATGCGSVSPADWADLYGVGVVLTTSGGAVWDANVVRPILSNRPDTAIIPLHQLLTVAAAFPSATDLVDYLRFRDQVLSLGPVLKDEVDLFMLYRSPIRDPIMSCLRRPAPGVAHVLAPFRVTDPSVAMDEPRPSDPDTWRQRLWDVLSTDLARS</sequence>
<reference evidence="2" key="1">
    <citation type="submission" date="2016-11" db="EMBL/GenBank/DDBJ databases">
        <authorList>
            <person name="Varghese N."/>
            <person name="Submissions S."/>
        </authorList>
    </citation>
    <scope>NUCLEOTIDE SEQUENCE [LARGE SCALE GENOMIC DNA]</scope>
    <source>
        <strain evidence="2">DSM 45627</strain>
    </source>
</reference>
<dbReference type="EMBL" id="FQVU01000002">
    <property type="protein sequence ID" value="SHG20412.1"/>
    <property type="molecule type" value="Genomic_DNA"/>
</dbReference>
<evidence type="ECO:0000313" key="2">
    <source>
        <dbReference type="Proteomes" id="UP000186132"/>
    </source>
</evidence>
<dbReference type="Proteomes" id="UP000186132">
    <property type="component" value="Unassembled WGS sequence"/>
</dbReference>
<evidence type="ECO:0000313" key="1">
    <source>
        <dbReference type="EMBL" id="SHG20412.1"/>
    </source>
</evidence>
<dbReference type="OrthoDB" id="4775376at2"/>
<organism evidence="1 2">
    <name type="scientific">Jatrophihabitans endophyticus</name>
    <dbReference type="NCBI Taxonomy" id="1206085"/>
    <lineage>
        <taxon>Bacteria</taxon>
        <taxon>Bacillati</taxon>
        <taxon>Actinomycetota</taxon>
        <taxon>Actinomycetes</taxon>
        <taxon>Jatrophihabitantales</taxon>
        <taxon>Jatrophihabitantaceae</taxon>
        <taxon>Jatrophihabitans</taxon>
    </lineage>
</organism>
<dbReference type="RefSeq" id="WP_073388475.1">
    <property type="nucleotide sequence ID" value="NZ_FQVU01000002.1"/>
</dbReference>
<dbReference type="AlphaFoldDB" id="A0A1M5HX13"/>
<accession>A0A1M5HX13</accession>
<gene>
    <name evidence="1" type="ORF">SAMN05443575_1667</name>
</gene>
<keyword evidence="2" id="KW-1185">Reference proteome</keyword>
<proteinExistence type="predicted"/>